<dbReference type="EMBL" id="JAAMPC010000005">
    <property type="protein sequence ID" value="KAG2311894.1"/>
    <property type="molecule type" value="Genomic_DNA"/>
</dbReference>
<comment type="caution">
    <text evidence="1">The sequence shown here is derived from an EMBL/GenBank/DDBJ whole genome shotgun (WGS) entry which is preliminary data.</text>
</comment>
<reference evidence="1 2" key="1">
    <citation type="submission" date="2020-02" db="EMBL/GenBank/DDBJ databases">
        <authorList>
            <person name="Ma Q."/>
            <person name="Huang Y."/>
            <person name="Song X."/>
            <person name="Pei D."/>
        </authorList>
    </citation>
    <scope>NUCLEOTIDE SEQUENCE [LARGE SCALE GENOMIC DNA]</scope>
    <source>
        <strain evidence="1">Sxm20200214</strain>
        <tissue evidence="1">Leaf</tissue>
    </source>
</reference>
<evidence type="ECO:0000313" key="2">
    <source>
        <dbReference type="Proteomes" id="UP000886595"/>
    </source>
</evidence>
<evidence type="ECO:0000313" key="1">
    <source>
        <dbReference type="EMBL" id="KAG2311894.1"/>
    </source>
</evidence>
<accession>A0A8X7VI79</accession>
<dbReference type="Proteomes" id="UP000886595">
    <property type="component" value="Unassembled WGS sequence"/>
</dbReference>
<gene>
    <name evidence="1" type="ORF">Bca52824_023451</name>
</gene>
<protein>
    <submittedName>
        <fullName evidence="1">Uncharacterized protein</fullName>
    </submittedName>
</protein>
<name>A0A8X7VI79_BRACI</name>
<organism evidence="1 2">
    <name type="scientific">Brassica carinata</name>
    <name type="common">Ethiopian mustard</name>
    <name type="synonym">Abyssinian cabbage</name>
    <dbReference type="NCBI Taxonomy" id="52824"/>
    <lineage>
        <taxon>Eukaryota</taxon>
        <taxon>Viridiplantae</taxon>
        <taxon>Streptophyta</taxon>
        <taxon>Embryophyta</taxon>
        <taxon>Tracheophyta</taxon>
        <taxon>Spermatophyta</taxon>
        <taxon>Magnoliopsida</taxon>
        <taxon>eudicotyledons</taxon>
        <taxon>Gunneridae</taxon>
        <taxon>Pentapetalae</taxon>
        <taxon>rosids</taxon>
        <taxon>malvids</taxon>
        <taxon>Brassicales</taxon>
        <taxon>Brassicaceae</taxon>
        <taxon>Brassiceae</taxon>
        <taxon>Brassica</taxon>
    </lineage>
</organism>
<dbReference type="AlphaFoldDB" id="A0A8X7VI79"/>
<proteinExistence type="predicted"/>
<sequence>MSGLATPLLEGGGSETSGLGTQLCVGRGAEMFAFDADLEGGAIGKTHGLSLRDSKANFGLMDLQQRSN</sequence>
<keyword evidence="2" id="KW-1185">Reference proteome</keyword>